<feature type="compositionally biased region" description="Basic and acidic residues" evidence="1">
    <location>
        <begin position="235"/>
        <end position="251"/>
    </location>
</feature>
<name>A0A481W4K0_9CAUD</name>
<sequence length="251" mass="29137">MAYEQVYKGQAPVGPKITHDNGPDFTPYSYQPTEAVYAEEWVTKWQPEHVPVGTVLRYNTSMVGAEKDLEVTVTGHQWNGPHSWVVLTNDPCPIRGSEDTASFHYSHIRSIVSRGNGKVNWRSYKADDYYRNEYLANLPDLQKLGIKTKHTYAAHRVRTIVGFVLANHPAFSDMMDSNHLYNSDIYSFPIEKLDAIFEYTALSQWHGYYSVSKKKLIKELKKRIPRLRVSRKKTQREDDDHYRDLLEEHDA</sequence>
<evidence type="ECO:0000313" key="3">
    <source>
        <dbReference type="Proteomes" id="UP000294134"/>
    </source>
</evidence>
<keyword evidence="3" id="KW-1185">Reference proteome</keyword>
<feature type="region of interest" description="Disordered" evidence="1">
    <location>
        <begin position="230"/>
        <end position="251"/>
    </location>
</feature>
<accession>A0A481W4K0</accession>
<evidence type="ECO:0000313" key="2">
    <source>
        <dbReference type="EMBL" id="QBJ02686.1"/>
    </source>
</evidence>
<protein>
    <submittedName>
        <fullName evidence="2">Uncharacterized protein</fullName>
    </submittedName>
</protein>
<reference evidence="2 3" key="1">
    <citation type="submission" date="2019-02" db="EMBL/GenBank/DDBJ databases">
        <authorList>
            <person name="Frampton R.A."/>
            <person name="Wojtus J.K."/>
            <person name="Fineran P.C."/>
            <person name="Hendrickson H.L."/>
        </authorList>
    </citation>
    <scope>NUCLEOTIDE SEQUENCE [LARGE SCALE GENOMIC DNA]</scope>
</reference>
<gene>
    <name evidence="2" type="ORF">PSA21_159</name>
</gene>
<dbReference type="EMBL" id="MK552327">
    <property type="protein sequence ID" value="QBJ02686.1"/>
    <property type="molecule type" value="Genomic_DNA"/>
</dbReference>
<organism evidence="2 3">
    <name type="scientific">Pseudomonas phage Psa21</name>
    <dbReference type="NCBI Taxonomy" id="2530023"/>
    <lineage>
        <taxon>Viruses</taxon>
        <taxon>Duplodnaviria</taxon>
        <taxon>Heunggongvirae</taxon>
        <taxon>Uroviricota</taxon>
        <taxon>Caudoviricetes</taxon>
        <taxon>Chimalliviridae</taxon>
        <taxon>Tepukevirus</taxon>
        <taxon>Tepukevirus Psa21</taxon>
    </lineage>
</organism>
<evidence type="ECO:0000256" key="1">
    <source>
        <dbReference type="SAM" id="MobiDB-lite"/>
    </source>
</evidence>
<dbReference type="Proteomes" id="UP000294134">
    <property type="component" value="Segment"/>
</dbReference>
<proteinExistence type="predicted"/>